<protein>
    <recommendedName>
        <fullName evidence="1">LSDAT prokaryote domain-containing protein</fullName>
    </recommendedName>
</protein>
<evidence type="ECO:0000313" key="2">
    <source>
        <dbReference type="EMBL" id="WPL16152.1"/>
    </source>
</evidence>
<proteinExistence type="predicted"/>
<dbReference type="InterPro" id="IPR041482">
    <property type="entry name" value="LSDAT_prok"/>
</dbReference>
<organism evidence="2 3">
    <name type="scientific">Thiorhodovibrio winogradskyi</name>
    <dbReference type="NCBI Taxonomy" id="77007"/>
    <lineage>
        <taxon>Bacteria</taxon>
        <taxon>Pseudomonadati</taxon>
        <taxon>Pseudomonadota</taxon>
        <taxon>Gammaproteobacteria</taxon>
        <taxon>Chromatiales</taxon>
        <taxon>Chromatiaceae</taxon>
        <taxon>Thiorhodovibrio</taxon>
    </lineage>
</organism>
<dbReference type="RefSeq" id="WP_328986698.1">
    <property type="nucleotide sequence ID" value="NZ_CP121472.1"/>
</dbReference>
<dbReference type="Proteomes" id="UP001432180">
    <property type="component" value="Chromosome"/>
</dbReference>
<sequence>MTEESELTTASAKLGVQTPRPVLVLVGAAASLDPELAECVLPLFTQTVVPIIAQCGALAIDGGTDYGVMALLGRARGRAGVDFPLLGVAASGTLAPPAGDAAQGARLNPDHSGYLLVPGNHWGDEVPWISALATTIAGDAGSVTLAIGGGAITERDIATSLASGRPTILLTETGPLSERLRRQPLPGLRFIPFSQAAERLAKEVPPLLRPGQTVGD</sequence>
<dbReference type="Pfam" id="PF18171">
    <property type="entry name" value="LSDAT_prok"/>
    <property type="match status" value="1"/>
</dbReference>
<name>A0ABZ0S764_9GAMM</name>
<evidence type="ECO:0000313" key="3">
    <source>
        <dbReference type="Proteomes" id="UP001432180"/>
    </source>
</evidence>
<gene>
    <name evidence="2" type="ORF">Thiowin_01099</name>
</gene>
<accession>A0ABZ0S764</accession>
<dbReference type="EMBL" id="CP121472">
    <property type="protein sequence ID" value="WPL16152.1"/>
    <property type="molecule type" value="Genomic_DNA"/>
</dbReference>
<feature type="domain" description="LSDAT prokaryote" evidence="1">
    <location>
        <begin position="20"/>
        <end position="181"/>
    </location>
</feature>
<evidence type="ECO:0000259" key="1">
    <source>
        <dbReference type="Pfam" id="PF18171"/>
    </source>
</evidence>
<keyword evidence="3" id="KW-1185">Reference proteome</keyword>
<reference evidence="2 3" key="1">
    <citation type="journal article" date="2023" name="Microorganisms">
        <title>Thiorhodovibrio frisius and Trv. litoralis spp. nov., Two Novel Members from a Clade of Fastidious Purple Sulfur Bacteria That Exhibit Unique Red-Shifted Light-Harvesting Capabilities.</title>
        <authorList>
            <person name="Methner A."/>
            <person name="Kuzyk S.B."/>
            <person name="Petersen J."/>
            <person name="Bauer S."/>
            <person name="Brinkmann H."/>
            <person name="Sichau K."/>
            <person name="Wanner G."/>
            <person name="Wolf J."/>
            <person name="Neumann-Schaal M."/>
            <person name="Henke P."/>
            <person name="Tank M."/>
            <person name="Sproer C."/>
            <person name="Bunk B."/>
            <person name="Overmann J."/>
        </authorList>
    </citation>
    <scope>NUCLEOTIDE SEQUENCE [LARGE SCALE GENOMIC DNA]</scope>
    <source>
        <strain evidence="2 3">DSM 6702</strain>
    </source>
</reference>